<keyword evidence="1" id="KW-0732">Signal</keyword>
<protein>
    <recommendedName>
        <fullName evidence="4">Mono(ADP-ribosyl)transferase</fullName>
    </recommendedName>
</protein>
<keyword evidence="3" id="KW-1185">Reference proteome</keyword>
<evidence type="ECO:0008006" key="4">
    <source>
        <dbReference type="Google" id="ProtNLM"/>
    </source>
</evidence>
<dbReference type="EMBL" id="JADWDJ010000017">
    <property type="protein sequence ID" value="KAG5267758.1"/>
    <property type="molecule type" value="Genomic_DNA"/>
</dbReference>
<organism evidence="2 3">
    <name type="scientific">Alosa alosa</name>
    <name type="common">allis shad</name>
    <dbReference type="NCBI Taxonomy" id="278164"/>
    <lineage>
        <taxon>Eukaryota</taxon>
        <taxon>Metazoa</taxon>
        <taxon>Chordata</taxon>
        <taxon>Craniata</taxon>
        <taxon>Vertebrata</taxon>
        <taxon>Euteleostomi</taxon>
        <taxon>Actinopterygii</taxon>
        <taxon>Neopterygii</taxon>
        <taxon>Teleostei</taxon>
        <taxon>Clupei</taxon>
        <taxon>Clupeiformes</taxon>
        <taxon>Clupeoidei</taxon>
        <taxon>Clupeidae</taxon>
        <taxon>Alosa</taxon>
    </lineage>
</organism>
<proteinExistence type="predicted"/>
<comment type="caution">
    <text evidence="2">The sequence shown here is derived from an EMBL/GenBank/DDBJ whole genome shotgun (WGS) entry which is preliminary data.</text>
</comment>
<name>A0AAV6FY75_9TELE</name>
<feature type="chain" id="PRO_5043865438" description="Mono(ADP-ribosyl)transferase" evidence="1">
    <location>
        <begin position="23"/>
        <end position="126"/>
    </location>
</feature>
<sequence>MMMVKMASPALILIFTAGVALGQDERQAVEGQALPLDMAVDSVDDQYQGCRDNMAELVKTEFLPRELQNTTVFEISSSSLLLICCSTVPPYRQNDELCFSHSHSHSDTWSWRWRGGVSIGHDGDVS</sequence>
<gene>
    <name evidence="2" type="ORF">AALO_G00225370</name>
</gene>
<reference evidence="2 3" key="1">
    <citation type="submission" date="2020-10" db="EMBL/GenBank/DDBJ databases">
        <title>Chromosome-scale genome assembly of the Allis shad, Alosa alosa.</title>
        <authorList>
            <person name="Margot Z."/>
            <person name="Christophe K."/>
            <person name="Cabau C."/>
            <person name="Louis A."/>
            <person name="Berthelot C."/>
            <person name="Parey E."/>
            <person name="Roest Crollius H."/>
            <person name="Montfort J."/>
            <person name="Robinson-Rechavi M."/>
            <person name="Bucao C."/>
            <person name="Bouchez O."/>
            <person name="Gislard M."/>
            <person name="Lluch J."/>
            <person name="Milhes M."/>
            <person name="Lampietro C."/>
            <person name="Lopez Roques C."/>
            <person name="Donnadieu C."/>
            <person name="Braasch I."/>
            <person name="Desvignes T."/>
            <person name="Postlethwait J."/>
            <person name="Bobe J."/>
            <person name="Guiguen Y."/>
        </authorList>
    </citation>
    <scope>NUCLEOTIDE SEQUENCE [LARGE SCALE GENOMIC DNA]</scope>
    <source>
        <strain evidence="2">M-15738</strain>
        <tissue evidence="2">Blood</tissue>
    </source>
</reference>
<evidence type="ECO:0000256" key="1">
    <source>
        <dbReference type="SAM" id="SignalP"/>
    </source>
</evidence>
<feature type="signal peptide" evidence="1">
    <location>
        <begin position="1"/>
        <end position="22"/>
    </location>
</feature>
<accession>A0AAV6FY75</accession>
<dbReference type="Proteomes" id="UP000823561">
    <property type="component" value="Chromosome 17"/>
</dbReference>
<dbReference type="Gene3D" id="3.90.176.10">
    <property type="entry name" value="Toxin ADP-ribosyltransferase, Chain A, domain 1"/>
    <property type="match status" value="1"/>
</dbReference>
<evidence type="ECO:0000313" key="3">
    <source>
        <dbReference type="Proteomes" id="UP000823561"/>
    </source>
</evidence>
<evidence type="ECO:0000313" key="2">
    <source>
        <dbReference type="EMBL" id="KAG5267758.1"/>
    </source>
</evidence>
<dbReference type="AlphaFoldDB" id="A0AAV6FY75"/>